<evidence type="ECO:0000313" key="6">
    <source>
        <dbReference type="EMBL" id="JAC60375.1"/>
    </source>
</evidence>
<evidence type="ECO:0000259" key="5">
    <source>
        <dbReference type="Pfam" id="PF22780"/>
    </source>
</evidence>
<feature type="domain" description="RsdA/BaiN/AoA(So)-like insert" evidence="5">
    <location>
        <begin position="251"/>
        <end position="419"/>
    </location>
</feature>
<dbReference type="PANTHER" id="PTHR42887:SF2">
    <property type="entry name" value="OS12G0638800 PROTEIN"/>
    <property type="match status" value="1"/>
</dbReference>
<dbReference type="InterPro" id="IPR036188">
    <property type="entry name" value="FAD/NAD-bd_sf"/>
</dbReference>
<name>A0A061QPI9_9CHLO</name>
<keyword evidence="2" id="KW-0285">Flavoprotein</keyword>
<dbReference type="InterPro" id="IPR057661">
    <property type="entry name" value="RsdA/BaiN/AoA(So)_Rossmann"/>
</dbReference>
<dbReference type="PRINTS" id="PR00411">
    <property type="entry name" value="PNDRDTASEI"/>
</dbReference>
<sequence length="487" mass="52439">MIYRHMEFCRMTKLPALCRSRKKPIFHKLDAQTYIRTPPLILKNGKASMESSLSSAHSYSDEIPRIAVVGGGASGLTAAFFAAQTGVKVTVLERTRECGKKILMSGGTRCNVLPLRCNLEGDFFSESSKSALRAVFASWSVEDCKRWLEAENGIGLELGLERETNKYFPEVRDKLVAACERAGVEFRYNCSVEDIRPVEGSAFECLTSSGGERFDRLIISTGGLSFPKVGTDGTGHRILSGLGHSLGRGVYPALTPLLAAHPSGANLAGLSLYSVALECRRSGSGKSKGRRRKAAEAQRSGLLFTHRGYSGPSVLDLSHHAVQAMERGEERPVLRVSWNGEDAAAWGERLASGGRSTVGGLLKKALPQRLADALCAEAGVSPERRVAEMRKAERGALLRAVAEYEIPYDGHQGYAKAEVTGGGVPLTEVNCSTMESKVLPGVHLCGEVCDVFGRIGGFNFYWAWLSGRLAGLGAASADAGAPRRDVR</sequence>
<protein>
    <submittedName>
        <fullName evidence="6">Hi0933-like protein</fullName>
    </submittedName>
</protein>
<dbReference type="InterPro" id="IPR023166">
    <property type="entry name" value="BaiN-like_dom_sf"/>
</dbReference>
<evidence type="ECO:0000256" key="2">
    <source>
        <dbReference type="ARBA" id="ARBA00022630"/>
    </source>
</evidence>
<dbReference type="PANTHER" id="PTHR42887">
    <property type="entry name" value="OS12G0638800 PROTEIN"/>
    <property type="match status" value="1"/>
</dbReference>
<feature type="non-terminal residue" evidence="6">
    <location>
        <position position="487"/>
    </location>
</feature>
<dbReference type="SUPFAM" id="SSF160996">
    <property type="entry name" value="HI0933 insert domain-like"/>
    <property type="match status" value="1"/>
</dbReference>
<dbReference type="Gene3D" id="1.10.8.260">
    <property type="entry name" value="HI0933 insert domain-like"/>
    <property type="match status" value="1"/>
</dbReference>
<dbReference type="Pfam" id="PF03486">
    <property type="entry name" value="HI0933_like"/>
    <property type="match status" value="1"/>
</dbReference>
<dbReference type="Gene3D" id="2.40.30.10">
    <property type="entry name" value="Translation factors"/>
    <property type="match status" value="1"/>
</dbReference>
<proteinExistence type="predicted"/>
<dbReference type="EMBL" id="GBEZ01026874">
    <property type="protein sequence ID" value="JAC60375.1"/>
    <property type="molecule type" value="Transcribed_RNA"/>
</dbReference>
<evidence type="ECO:0000256" key="3">
    <source>
        <dbReference type="ARBA" id="ARBA00022827"/>
    </source>
</evidence>
<feature type="domain" description="RsdA/BaiN/AoA(So)-like Rossmann fold-like" evidence="4">
    <location>
        <begin position="65"/>
        <end position="471"/>
    </location>
</feature>
<keyword evidence="3" id="KW-0274">FAD</keyword>
<gene>
    <name evidence="6" type="ORF">TSPGSL018_29115</name>
</gene>
<reference evidence="6" key="1">
    <citation type="submission" date="2014-05" db="EMBL/GenBank/DDBJ databases">
        <title>The transcriptome of the halophilic microalga Tetraselmis sp. GSL018 isolated from the Great Salt Lake, Utah.</title>
        <authorList>
            <person name="Jinkerson R.E."/>
            <person name="D'Adamo S."/>
            <person name="Posewitz M.C."/>
        </authorList>
    </citation>
    <scope>NUCLEOTIDE SEQUENCE</scope>
    <source>
        <strain evidence="6">GSL018</strain>
    </source>
</reference>
<dbReference type="Gene3D" id="3.50.50.60">
    <property type="entry name" value="FAD/NAD(P)-binding domain"/>
    <property type="match status" value="1"/>
</dbReference>
<dbReference type="SUPFAM" id="SSF51905">
    <property type="entry name" value="FAD/NAD(P)-binding domain"/>
    <property type="match status" value="1"/>
</dbReference>
<evidence type="ECO:0000259" key="4">
    <source>
        <dbReference type="Pfam" id="PF03486"/>
    </source>
</evidence>
<dbReference type="InterPro" id="IPR055178">
    <property type="entry name" value="RsdA/BaiN/AoA(So)-like_dom"/>
</dbReference>
<dbReference type="InterPro" id="IPR004792">
    <property type="entry name" value="BaiN-like"/>
</dbReference>
<dbReference type="AlphaFoldDB" id="A0A061QPI9"/>
<dbReference type="NCBIfam" id="TIGR00275">
    <property type="entry name" value="aminoacetone oxidase family FAD-binding enzyme"/>
    <property type="match status" value="1"/>
</dbReference>
<comment type="cofactor">
    <cofactor evidence="1">
        <name>FAD</name>
        <dbReference type="ChEBI" id="CHEBI:57692"/>
    </cofactor>
</comment>
<accession>A0A061QPI9</accession>
<evidence type="ECO:0000256" key="1">
    <source>
        <dbReference type="ARBA" id="ARBA00001974"/>
    </source>
</evidence>
<organism evidence="6">
    <name type="scientific">Tetraselmis sp. GSL018</name>
    <dbReference type="NCBI Taxonomy" id="582737"/>
    <lineage>
        <taxon>Eukaryota</taxon>
        <taxon>Viridiplantae</taxon>
        <taxon>Chlorophyta</taxon>
        <taxon>core chlorophytes</taxon>
        <taxon>Chlorodendrophyceae</taxon>
        <taxon>Chlorodendrales</taxon>
        <taxon>Chlorodendraceae</taxon>
        <taxon>Tetraselmis</taxon>
    </lineage>
</organism>
<dbReference type="Pfam" id="PF22780">
    <property type="entry name" value="HI0933_like_1st"/>
    <property type="match status" value="1"/>
</dbReference>